<dbReference type="InterPro" id="IPR036116">
    <property type="entry name" value="FN3_sf"/>
</dbReference>
<dbReference type="InterPro" id="IPR035986">
    <property type="entry name" value="PKD_dom_sf"/>
</dbReference>
<evidence type="ECO:0000259" key="5">
    <source>
        <dbReference type="PROSITE" id="PS50093"/>
    </source>
</evidence>
<dbReference type="CDD" id="cd00146">
    <property type="entry name" value="PKD"/>
    <property type="match status" value="1"/>
</dbReference>
<dbReference type="SUPFAM" id="SSF50998">
    <property type="entry name" value="Quinoprotein alcohol dehydrogenase-like"/>
    <property type="match status" value="1"/>
</dbReference>
<feature type="compositionally biased region" description="Low complexity" evidence="3">
    <location>
        <begin position="35"/>
        <end position="60"/>
    </location>
</feature>
<gene>
    <name evidence="7" type="ORF">ACFFVI_18265</name>
</gene>
<dbReference type="SMART" id="SM00089">
    <property type="entry name" value="PKD"/>
    <property type="match status" value="1"/>
</dbReference>
<keyword evidence="4" id="KW-0732">Signal</keyword>
<protein>
    <submittedName>
        <fullName evidence="7">PKD domain-containing protein</fullName>
    </submittedName>
</protein>
<dbReference type="PROSITE" id="PS50853">
    <property type="entry name" value="FN3"/>
    <property type="match status" value="1"/>
</dbReference>
<dbReference type="InterPro" id="IPR022409">
    <property type="entry name" value="PKD/Chitinase_dom"/>
</dbReference>
<feature type="signal peptide" evidence="4">
    <location>
        <begin position="1"/>
        <end position="34"/>
    </location>
</feature>
<dbReference type="PROSITE" id="PS50093">
    <property type="entry name" value="PKD"/>
    <property type="match status" value="1"/>
</dbReference>
<keyword evidence="1" id="KW-0326">Glycosidase</keyword>
<evidence type="ECO:0000256" key="4">
    <source>
        <dbReference type="SAM" id="SignalP"/>
    </source>
</evidence>
<reference evidence="7 8" key="1">
    <citation type="submission" date="2024-09" db="EMBL/GenBank/DDBJ databases">
        <authorList>
            <person name="Sun Q."/>
            <person name="Mori K."/>
        </authorList>
    </citation>
    <scope>NUCLEOTIDE SEQUENCE [LARGE SCALE GENOMIC DNA]</scope>
    <source>
        <strain evidence="7 8">TISTR 1856</strain>
    </source>
</reference>
<organism evidence="7 8">
    <name type="scientific">Kineococcus gynurae</name>
    <dbReference type="NCBI Taxonomy" id="452979"/>
    <lineage>
        <taxon>Bacteria</taxon>
        <taxon>Bacillati</taxon>
        <taxon>Actinomycetota</taxon>
        <taxon>Actinomycetes</taxon>
        <taxon>Kineosporiales</taxon>
        <taxon>Kineosporiaceae</taxon>
        <taxon>Kineococcus</taxon>
    </lineage>
</organism>
<evidence type="ECO:0000259" key="6">
    <source>
        <dbReference type="PROSITE" id="PS50853"/>
    </source>
</evidence>
<keyword evidence="2" id="KW-0624">Polysaccharide degradation</keyword>
<evidence type="ECO:0000256" key="2">
    <source>
        <dbReference type="ARBA" id="ARBA00023326"/>
    </source>
</evidence>
<dbReference type="InterPro" id="IPR000601">
    <property type="entry name" value="PKD_dom"/>
</dbReference>
<evidence type="ECO:0000313" key="7">
    <source>
        <dbReference type="EMBL" id="MFB9378908.1"/>
    </source>
</evidence>
<dbReference type="EMBL" id="JBHMDM010000013">
    <property type="protein sequence ID" value="MFB9378908.1"/>
    <property type="molecule type" value="Genomic_DNA"/>
</dbReference>
<name>A0ABV5LXY8_9ACTN</name>
<dbReference type="InterPro" id="IPR011047">
    <property type="entry name" value="Quinoprotein_ADH-like_sf"/>
</dbReference>
<feature type="chain" id="PRO_5045808480" evidence="4">
    <location>
        <begin position="35"/>
        <end position="858"/>
    </location>
</feature>
<evidence type="ECO:0000256" key="3">
    <source>
        <dbReference type="SAM" id="MobiDB-lite"/>
    </source>
</evidence>
<comment type="caution">
    <text evidence="7">The sequence shown here is derived from an EMBL/GenBank/DDBJ whole genome shotgun (WGS) entry which is preliminary data.</text>
</comment>
<accession>A0ABV5LXY8</accession>
<dbReference type="Pfam" id="PF18911">
    <property type="entry name" value="PKD_4"/>
    <property type="match status" value="1"/>
</dbReference>
<dbReference type="Gene3D" id="2.60.40.10">
    <property type="entry name" value="Immunoglobulins"/>
    <property type="match status" value="2"/>
</dbReference>
<dbReference type="SUPFAM" id="SSF49299">
    <property type="entry name" value="PKD domain"/>
    <property type="match status" value="1"/>
</dbReference>
<evidence type="ECO:0000256" key="1">
    <source>
        <dbReference type="ARBA" id="ARBA00023295"/>
    </source>
</evidence>
<evidence type="ECO:0000313" key="8">
    <source>
        <dbReference type="Proteomes" id="UP001589748"/>
    </source>
</evidence>
<keyword evidence="2" id="KW-0119">Carbohydrate metabolism</keyword>
<keyword evidence="8" id="KW-1185">Reference proteome</keyword>
<feature type="region of interest" description="Disordered" evidence="3">
    <location>
        <begin position="35"/>
        <end position="64"/>
    </location>
</feature>
<dbReference type="InterPro" id="IPR013783">
    <property type="entry name" value="Ig-like_fold"/>
</dbReference>
<feature type="domain" description="PKD" evidence="5">
    <location>
        <begin position="569"/>
        <end position="653"/>
    </location>
</feature>
<proteinExistence type="predicted"/>
<dbReference type="RefSeq" id="WP_380136534.1">
    <property type="nucleotide sequence ID" value="NZ_JBHLUI010000007.1"/>
</dbReference>
<feature type="domain" description="Fibronectin type-III" evidence="6">
    <location>
        <begin position="466"/>
        <end position="563"/>
    </location>
</feature>
<keyword evidence="1" id="KW-0378">Hydrolase</keyword>
<dbReference type="Proteomes" id="UP001589748">
    <property type="component" value="Unassembled WGS sequence"/>
</dbReference>
<sequence length="858" mass="88273">MRDRTSPAARSAACLTLALALVLPGVPLASSAVAAGTTTTTTTSAKTTTTSTTGGAAVASDAPSTPATVTADVLPTVQIDGVAWAQVIVGNTVYVTGKFTSARPAGSAPGQNEVPRANALAYDLRTGELLPWDPQLNADGQGITASPDGTRIYLVGNFTRVGSVNRYRLAAVDAVTGAVQTSFKAGFDYRARAVLAIGDTVYVGGAFSSANSAARSRLAAFRASDGALLPWAPAASAEVFSLVSPDGAKIVAGGKFATMNGQTAPGMTALDGTDGQLQPWPVNQVIKNSGSGSAIYSLSTDGTQVYGSGYNYQATGNFEGTFAADAATGNLTWVTGCRGDVYSVASVGPVVYSVGHQHNCSGIGGWPQEQPWTFQRATATTTDARRTNTAQWFKGRPAPDLLDWWPELQVGSATGQSQAAWSVAGSGDYITLAGEFPSVNNVPQQGLVRMARRPVAPATTGPRYQADFAPTLSVDDAGSVLVDFRSVWDYETRALTYRIVRNGVLSSPVGQVVQNSTWWSRPDVRFVDTTVAPGTTYSYRIYAYDADGNRTNSTAAAITTPPRTGNAAPAAAFTATPTGRDVSFDAAGSTDADGQIVGWAWDFGDGTTGTGAVAARTYATAGTYQVRLTVTDDKGATGSTTRTVTVTGTSASLARDAFSRTVSGGWGLAEAGGTWTTSGTGFSVDGSLGRMTTAKSRTNTAVLTSAPSSSTDLRVVTGVDKLPVAGAVTLRAQVRKISATAEYYGRLKVTGDGAVELGVGRVAAGGDTVLQGVVLPSPMAAGARWNLRVQAVDTNPTSLRAKAWPVGTAEPADWQLSVQDSSAGLQQSGGQGLSTYVAGTITNSPITAGYDDLTAQVP</sequence>
<dbReference type="SUPFAM" id="SSF49265">
    <property type="entry name" value="Fibronectin type III"/>
    <property type="match status" value="1"/>
</dbReference>
<dbReference type="InterPro" id="IPR003961">
    <property type="entry name" value="FN3_dom"/>
</dbReference>